<accession>A0A2T7EMW4</accession>
<dbReference type="InterPro" id="IPR036388">
    <property type="entry name" value="WH-like_DNA-bd_sf"/>
</dbReference>
<dbReference type="OrthoDB" id="1712360at2759"/>
<organism evidence="7 8">
    <name type="scientific">Panicum hallii var. hallii</name>
    <dbReference type="NCBI Taxonomy" id="1504633"/>
    <lineage>
        <taxon>Eukaryota</taxon>
        <taxon>Viridiplantae</taxon>
        <taxon>Streptophyta</taxon>
        <taxon>Embryophyta</taxon>
        <taxon>Tracheophyta</taxon>
        <taxon>Spermatophyta</taxon>
        <taxon>Magnoliopsida</taxon>
        <taxon>Liliopsida</taxon>
        <taxon>Poales</taxon>
        <taxon>Poaceae</taxon>
        <taxon>PACMAD clade</taxon>
        <taxon>Panicoideae</taxon>
        <taxon>Panicodae</taxon>
        <taxon>Paniceae</taxon>
        <taxon>Panicinae</taxon>
        <taxon>Panicum</taxon>
        <taxon>Panicum sect. Panicum</taxon>
    </lineage>
</organism>
<keyword evidence="1" id="KW-0489">Methyltransferase</keyword>
<dbReference type="SUPFAM" id="SSF46785">
    <property type="entry name" value="Winged helix' DNA-binding domain"/>
    <property type="match status" value="1"/>
</dbReference>
<gene>
    <name evidence="7" type="ORF">GQ55_2G087400</name>
</gene>
<evidence type="ECO:0000256" key="5">
    <source>
        <dbReference type="SAM" id="MobiDB-lite"/>
    </source>
</evidence>
<evidence type="ECO:0000256" key="3">
    <source>
        <dbReference type="ARBA" id="ARBA00022691"/>
    </source>
</evidence>
<dbReference type="GO" id="GO:0032259">
    <property type="term" value="P:methylation"/>
    <property type="evidence" value="ECO:0007669"/>
    <property type="project" value="UniProtKB-KW"/>
</dbReference>
<evidence type="ECO:0000256" key="4">
    <source>
        <dbReference type="PIRSR" id="PIRSR005739-1"/>
    </source>
</evidence>
<sequence>MAQSPSMPVLAMATTSAELIQAEAELWCHNFGYLKSVALRCTPRAVPVAASKRPCLSRIMALLAASGLFREETVPGDGAAAAEPCYHLTTASRLLVDDDAKGGRNCVSQLFTLCSPFYFTASQNLAEWLQEGGGGGADAVHDGARRGFLRRRQPRRGVRRVLRRGDGLGQRRVRRGAGRGGVPGGRRTVRGHNGTTARAIARAFPHVKCWVLDLPRVVDTMPADGTVEFVAGDMREFIPPADAVLFKFVLHNWSDEDCVQILKRSKEAISTREPKGKVVITEVVLGCPSKPTLEAQFLMDLCMMVVLEGKERTEETWHKIFLDAGFTQYRITPISGTTRSLIEIFP</sequence>
<evidence type="ECO:0000313" key="8">
    <source>
        <dbReference type="Proteomes" id="UP000244336"/>
    </source>
</evidence>
<dbReference type="Gene3D" id="3.40.50.150">
    <property type="entry name" value="Vaccinia Virus protein VP39"/>
    <property type="match status" value="1"/>
</dbReference>
<dbReference type="GO" id="GO:0008171">
    <property type="term" value="F:O-methyltransferase activity"/>
    <property type="evidence" value="ECO:0007669"/>
    <property type="project" value="InterPro"/>
</dbReference>
<dbReference type="EMBL" id="CM009750">
    <property type="protein sequence ID" value="PUZ69166.1"/>
    <property type="molecule type" value="Genomic_DNA"/>
</dbReference>
<evidence type="ECO:0000256" key="1">
    <source>
        <dbReference type="ARBA" id="ARBA00022603"/>
    </source>
</evidence>
<feature type="domain" description="O-methyltransferase C-terminal" evidence="6">
    <location>
        <begin position="191"/>
        <end position="326"/>
    </location>
</feature>
<protein>
    <recommendedName>
        <fullName evidence="6">O-methyltransferase C-terminal domain-containing protein</fullName>
    </recommendedName>
</protein>
<dbReference type="STRING" id="1504633.A0A2T7EMW4"/>
<dbReference type="InterPro" id="IPR029063">
    <property type="entry name" value="SAM-dependent_MTases_sf"/>
</dbReference>
<dbReference type="PANTHER" id="PTHR11746">
    <property type="entry name" value="O-METHYLTRANSFERASE"/>
    <property type="match status" value="1"/>
</dbReference>
<dbReference type="InterPro" id="IPR001077">
    <property type="entry name" value="COMT_C"/>
</dbReference>
<evidence type="ECO:0000313" key="7">
    <source>
        <dbReference type="EMBL" id="PUZ69166.1"/>
    </source>
</evidence>
<dbReference type="Gramene" id="PUZ69166">
    <property type="protein sequence ID" value="PUZ69166"/>
    <property type="gene ID" value="GQ55_2G087400"/>
</dbReference>
<keyword evidence="2" id="KW-0808">Transferase</keyword>
<reference evidence="7 8" key="1">
    <citation type="submission" date="2018-04" db="EMBL/GenBank/DDBJ databases">
        <title>WGS assembly of Panicum hallii var. hallii HAL2.</title>
        <authorList>
            <person name="Lovell J."/>
            <person name="Jenkins J."/>
            <person name="Lowry D."/>
            <person name="Mamidi S."/>
            <person name="Sreedasyam A."/>
            <person name="Weng X."/>
            <person name="Barry K."/>
            <person name="Bonette J."/>
            <person name="Campitelli B."/>
            <person name="Daum C."/>
            <person name="Gordon S."/>
            <person name="Gould B."/>
            <person name="Lipzen A."/>
            <person name="MacQueen A."/>
            <person name="Palacio-Mejia J."/>
            <person name="Plott C."/>
            <person name="Shakirov E."/>
            <person name="Shu S."/>
            <person name="Yoshinaga Y."/>
            <person name="Zane M."/>
            <person name="Rokhsar D."/>
            <person name="Grimwood J."/>
            <person name="Schmutz J."/>
            <person name="Juenger T."/>
        </authorList>
    </citation>
    <scope>NUCLEOTIDE SEQUENCE [LARGE SCALE GENOMIC DNA]</scope>
    <source>
        <strain evidence="8">cv. HAL2</strain>
    </source>
</reference>
<keyword evidence="8" id="KW-1185">Reference proteome</keyword>
<dbReference type="PROSITE" id="PS51683">
    <property type="entry name" value="SAM_OMT_II"/>
    <property type="match status" value="1"/>
</dbReference>
<feature type="active site" description="Proton acceptor" evidence="4">
    <location>
        <position position="251"/>
    </location>
</feature>
<feature type="region of interest" description="Disordered" evidence="5">
    <location>
        <begin position="172"/>
        <end position="191"/>
    </location>
</feature>
<dbReference type="SUPFAM" id="SSF53335">
    <property type="entry name" value="S-adenosyl-L-methionine-dependent methyltransferases"/>
    <property type="match status" value="1"/>
</dbReference>
<dbReference type="Gene3D" id="1.10.10.10">
    <property type="entry name" value="Winged helix-like DNA-binding domain superfamily/Winged helix DNA-binding domain"/>
    <property type="match status" value="1"/>
</dbReference>
<evidence type="ECO:0000259" key="6">
    <source>
        <dbReference type="Pfam" id="PF00891"/>
    </source>
</evidence>
<dbReference type="InterPro" id="IPR016461">
    <property type="entry name" value="COMT-like"/>
</dbReference>
<dbReference type="Proteomes" id="UP000244336">
    <property type="component" value="Chromosome 2"/>
</dbReference>
<dbReference type="PIRSF" id="PIRSF005739">
    <property type="entry name" value="O-mtase"/>
    <property type="match status" value="1"/>
</dbReference>
<dbReference type="AlphaFoldDB" id="A0A2T7EMW4"/>
<evidence type="ECO:0000256" key="2">
    <source>
        <dbReference type="ARBA" id="ARBA00022679"/>
    </source>
</evidence>
<dbReference type="Pfam" id="PF00891">
    <property type="entry name" value="Methyltransf_2"/>
    <property type="match status" value="1"/>
</dbReference>
<name>A0A2T7EMW4_9POAL</name>
<keyword evidence="3" id="KW-0949">S-adenosyl-L-methionine</keyword>
<dbReference type="InterPro" id="IPR036390">
    <property type="entry name" value="WH_DNA-bd_sf"/>
</dbReference>
<proteinExistence type="predicted"/>